<evidence type="ECO:0000313" key="1">
    <source>
        <dbReference type="EMBL" id="KAI5683874.1"/>
    </source>
</evidence>
<keyword evidence="2" id="KW-1185">Reference proteome</keyword>
<dbReference type="EMBL" id="CM044701">
    <property type="protein sequence ID" value="KAI5683874.1"/>
    <property type="molecule type" value="Genomic_DNA"/>
</dbReference>
<evidence type="ECO:0000313" key="2">
    <source>
        <dbReference type="Proteomes" id="UP001060085"/>
    </source>
</evidence>
<reference evidence="2" key="1">
    <citation type="journal article" date="2023" name="Nat. Plants">
        <title>Single-cell RNA sequencing provides a high-resolution roadmap for understanding the multicellular compartmentation of specialized metabolism.</title>
        <authorList>
            <person name="Sun S."/>
            <person name="Shen X."/>
            <person name="Li Y."/>
            <person name="Li Y."/>
            <person name="Wang S."/>
            <person name="Li R."/>
            <person name="Zhang H."/>
            <person name="Shen G."/>
            <person name="Guo B."/>
            <person name="Wei J."/>
            <person name="Xu J."/>
            <person name="St-Pierre B."/>
            <person name="Chen S."/>
            <person name="Sun C."/>
        </authorList>
    </citation>
    <scope>NUCLEOTIDE SEQUENCE [LARGE SCALE GENOMIC DNA]</scope>
</reference>
<accession>A0ACC0CG59</accession>
<gene>
    <name evidence="1" type="ORF">M9H77_05102</name>
</gene>
<name>A0ACC0CG59_CATRO</name>
<comment type="caution">
    <text evidence="1">The sequence shown here is derived from an EMBL/GenBank/DDBJ whole genome shotgun (WGS) entry which is preliminary data.</text>
</comment>
<dbReference type="Proteomes" id="UP001060085">
    <property type="component" value="Linkage Group LG01"/>
</dbReference>
<protein>
    <submittedName>
        <fullName evidence="1">Uncharacterized protein</fullName>
    </submittedName>
</protein>
<sequence length="535" mass="60065">MVSSFASKYLKSSYRALSLLDQPCLSLSQFKQIQSHLIVSGTIADPFAAGKLLAGFAVPNYGDVSHVYALFRFIPSRSTYMWNTMIRTFAENGQPMNAILLSKEMIKNGFLLNNYTFSFVFRACSEICDVYLGLVYHGHVIKLGWECHDFVLNGLVHCYASCDYMGFARTLLDVRKNPDVITWTAVVNGYVKSGDIGLARELFDQMPEKNAVSWSAMMNGYLQFGHFKKALDLFNDMQVAGVQPNHAAIVGALSACGFLGALDHGRWIHAYVNRNRFTLDRVLGTALVDMYAKCGIIEMACHVFEKMSSRDVFTYTSLISGLANHDLSGKAIEVFKRMLNEGIKPNEVTFICILNACSRMGLVEEGLRIFENMKRVYEIEPAVEHFGCLVDLLGRAGMLELAKEVVRTMPMEPDSYVLGALLNACRVHGEINLGEEIVKILADHCLDHDGVHVLLSNIYATVKKWDYVETVRKGMDKKKAKKEPGCSLIELDGMVFEFFAGDKSHDHIEDINFVSLRIDLHLKCFGHDEYDHSIE</sequence>
<proteinExistence type="predicted"/>
<organism evidence="1 2">
    <name type="scientific">Catharanthus roseus</name>
    <name type="common">Madagascar periwinkle</name>
    <name type="synonym">Vinca rosea</name>
    <dbReference type="NCBI Taxonomy" id="4058"/>
    <lineage>
        <taxon>Eukaryota</taxon>
        <taxon>Viridiplantae</taxon>
        <taxon>Streptophyta</taxon>
        <taxon>Embryophyta</taxon>
        <taxon>Tracheophyta</taxon>
        <taxon>Spermatophyta</taxon>
        <taxon>Magnoliopsida</taxon>
        <taxon>eudicotyledons</taxon>
        <taxon>Gunneridae</taxon>
        <taxon>Pentapetalae</taxon>
        <taxon>asterids</taxon>
        <taxon>lamiids</taxon>
        <taxon>Gentianales</taxon>
        <taxon>Apocynaceae</taxon>
        <taxon>Rauvolfioideae</taxon>
        <taxon>Vinceae</taxon>
        <taxon>Catharanthinae</taxon>
        <taxon>Catharanthus</taxon>
    </lineage>
</organism>